<organism evidence="1 2">
    <name type="scientific">Circinella minor</name>
    <dbReference type="NCBI Taxonomy" id="1195481"/>
    <lineage>
        <taxon>Eukaryota</taxon>
        <taxon>Fungi</taxon>
        <taxon>Fungi incertae sedis</taxon>
        <taxon>Mucoromycota</taxon>
        <taxon>Mucoromycotina</taxon>
        <taxon>Mucoromycetes</taxon>
        <taxon>Mucorales</taxon>
        <taxon>Lichtheimiaceae</taxon>
        <taxon>Circinella</taxon>
    </lineage>
</organism>
<dbReference type="Proteomes" id="UP000646827">
    <property type="component" value="Unassembled WGS sequence"/>
</dbReference>
<reference evidence="1 2" key="1">
    <citation type="submission" date="2020-12" db="EMBL/GenBank/DDBJ databases">
        <title>Metabolic potential, ecology and presence of endohyphal bacteria is reflected in genomic diversity of Mucoromycotina.</title>
        <authorList>
            <person name="Muszewska A."/>
            <person name="Okrasinska A."/>
            <person name="Steczkiewicz K."/>
            <person name="Drgas O."/>
            <person name="Orlowska M."/>
            <person name="Perlinska-Lenart U."/>
            <person name="Aleksandrzak-Piekarczyk T."/>
            <person name="Szatraj K."/>
            <person name="Zielenkiewicz U."/>
            <person name="Pilsyk S."/>
            <person name="Malc E."/>
            <person name="Mieczkowski P."/>
            <person name="Kruszewska J.S."/>
            <person name="Biernat P."/>
            <person name="Pawlowska J."/>
        </authorList>
    </citation>
    <scope>NUCLEOTIDE SEQUENCE [LARGE SCALE GENOMIC DNA]</scope>
    <source>
        <strain evidence="1 2">CBS 142.35</strain>
    </source>
</reference>
<accession>A0A8H7VGG2</accession>
<dbReference type="EMBL" id="JAEPRB010000674">
    <property type="protein sequence ID" value="KAG2213624.1"/>
    <property type="molecule type" value="Genomic_DNA"/>
</dbReference>
<dbReference type="AlphaFoldDB" id="A0A8H7VGG2"/>
<proteinExistence type="predicted"/>
<evidence type="ECO:0000313" key="1">
    <source>
        <dbReference type="EMBL" id="KAG2213624.1"/>
    </source>
</evidence>
<protein>
    <submittedName>
        <fullName evidence="1">Uncharacterized protein</fullName>
    </submittedName>
</protein>
<comment type="caution">
    <text evidence="1">The sequence shown here is derived from an EMBL/GenBank/DDBJ whole genome shotgun (WGS) entry which is preliminary data.</text>
</comment>
<evidence type="ECO:0000313" key="2">
    <source>
        <dbReference type="Proteomes" id="UP000646827"/>
    </source>
</evidence>
<gene>
    <name evidence="1" type="ORF">INT45_000985</name>
</gene>
<dbReference type="OrthoDB" id="10328615at2759"/>
<sequence>MNQQNNNDYEVYTVQNVRYALAHSTVPGVLTLVLNEPVHVHASEWKACLVHISELCGTKWVTKNKTQGDGVVYVHRITT</sequence>
<keyword evidence="2" id="KW-1185">Reference proteome</keyword>
<name>A0A8H7VGG2_9FUNG</name>